<evidence type="ECO:0000256" key="6">
    <source>
        <dbReference type="ARBA" id="ARBA00022840"/>
    </source>
</evidence>
<dbReference type="AlphaFoldDB" id="A0A4V1EHC8"/>
<dbReference type="KEGG" id="tvl:FAZ95_11925"/>
<evidence type="ECO:0000313" key="11">
    <source>
        <dbReference type="Proteomes" id="UP000298656"/>
    </source>
</evidence>
<keyword evidence="2 10" id="KW-0723">Serine/threonine-protein kinase</keyword>
<evidence type="ECO:0000259" key="9">
    <source>
        <dbReference type="PROSITE" id="PS50011"/>
    </source>
</evidence>
<sequence length="314" mass="33823">MSLRPGQRVGPYVVDDLLGAGGMASVWRARDDRNGQQVAIKVMVEMFADDEQITARFIDEVKRHAQLRHPNIVAVRDVFSVGGMPCMVMDLVPGGSLATALDASPGRRLPMSAALPLVKDVLAALDYAHRKGIVHRDVKPSNILLDERHQHAWLSDFGIALGIGEKRRTRAGVSVGTNAYMSPEQIRAEAIDFRSDVYSMGCVLYETLTGQPPFVAPEAGPDSARTAVLAAHLRDEPMPPRRREASIPAPVSALIMQALAKDPALRVAGCAEFSRLLDASATAANRPRSRWWLAASIALIAAVAIALIALMALG</sequence>
<dbReference type="SUPFAM" id="SSF56112">
    <property type="entry name" value="Protein kinase-like (PK-like)"/>
    <property type="match status" value="1"/>
</dbReference>
<keyword evidence="6 7" id="KW-0067">ATP-binding</keyword>
<evidence type="ECO:0000256" key="7">
    <source>
        <dbReference type="PROSITE-ProRule" id="PRU10141"/>
    </source>
</evidence>
<dbReference type="Gene3D" id="1.10.510.10">
    <property type="entry name" value="Transferase(Phosphotransferase) domain 1"/>
    <property type="match status" value="1"/>
</dbReference>
<dbReference type="Proteomes" id="UP000298656">
    <property type="component" value="Chromosome 1"/>
</dbReference>
<keyword evidence="11" id="KW-1185">Reference proteome</keyword>
<keyword evidence="8" id="KW-0812">Transmembrane</keyword>
<dbReference type="Pfam" id="PF00069">
    <property type="entry name" value="Pkinase"/>
    <property type="match status" value="1"/>
</dbReference>
<keyword evidence="8" id="KW-1133">Transmembrane helix</keyword>
<proteinExistence type="predicted"/>
<evidence type="ECO:0000256" key="2">
    <source>
        <dbReference type="ARBA" id="ARBA00022527"/>
    </source>
</evidence>
<keyword evidence="3" id="KW-0808">Transferase</keyword>
<dbReference type="PROSITE" id="PS00108">
    <property type="entry name" value="PROTEIN_KINASE_ST"/>
    <property type="match status" value="1"/>
</dbReference>
<dbReference type="PROSITE" id="PS00107">
    <property type="entry name" value="PROTEIN_KINASE_ATP"/>
    <property type="match status" value="1"/>
</dbReference>
<dbReference type="Gene3D" id="3.30.200.20">
    <property type="entry name" value="Phosphorylase Kinase, domain 1"/>
    <property type="match status" value="1"/>
</dbReference>
<evidence type="ECO:0000256" key="5">
    <source>
        <dbReference type="ARBA" id="ARBA00022777"/>
    </source>
</evidence>
<dbReference type="FunFam" id="1.10.510.10:FF:000021">
    <property type="entry name" value="Serine/threonine protein kinase"/>
    <property type="match status" value="1"/>
</dbReference>
<protein>
    <recommendedName>
        <fullName evidence="1">non-specific serine/threonine protein kinase</fullName>
        <ecNumber evidence="1">2.7.11.1</ecNumber>
    </recommendedName>
</protein>
<dbReference type="RefSeq" id="WP_137332644.1">
    <property type="nucleotide sequence ID" value="NZ_CP040077.1"/>
</dbReference>
<gene>
    <name evidence="10" type="ORF">FAZ95_11925</name>
</gene>
<evidence type="ECO:0000256" key="4">
    <source>
        <dbReference type="ARBA" id="ARBA00022741"/>
    </source>
</evidence>
<dbReference type="CDD" id="cd14014">
    <property type="entry name" value="STKc_PknB_like"/>
    <property type="match status" value="1"/>
</dbReference>
<reference evidence="10 11" key="1">
    <citation type="submission" date="2019-05" db="EMBL/GenBank/DDBJ databases">
        <title>Burkholderia sp. DHOD12, isolated from subtropical forest soil.</title>
        <authorList>
            <person name="Gao Z.-H."/>
            <person name="Qiu L.-H."/>
        </authorList>
    </citation>
    <scope>NUCLEOTIDE SEQUENCE [LARGE SCALE GENOMIC DNA]</scope>
    <source>
        <strain evidence="10 11">DHOD12</strain>
    </source>
</reference>
<dbReference type="InterPro" id="IPR008271">
    <property type="entry name" value="Ser/Thr_kinase_AS"/>
</dbReference>
<keyword evidence="5 10" id="KW-0418">Kinase</keyword>
<dbReference type="EC" id="2.7.11.1" evidence="1"/>
<dbReference type="InterPro" id="IPR017441">
    <property type="entry name" value="Protein_kinase_ATP_BS"/>
</dbReference>
<dbReference type="PANTHER" id="PTHR43289:SF6">
    <property type="entry name" value="SERINE_THREONINE-PROTEIN KINASE NEKL-3"/>
    <property type="match status" value="1"/>
</dbReference>
<dbReference type="PROSITE" id="PS50011">
    <property type="entry name" value="PROTEIN_KINASE_DOM"/>
    <property type="match status" value="1"/>
</dbReference>
<feature type="binding site" evidence="7">
    <location>
        <position position="41"/>
    </location>
    <ligand>
        <name>ATP</name>
        <dbReference type="ChEBI" id="CHEBI:30616"/>
    </ligand>
</feature>
<dbReference type="OrthoDB" id="9791419at2"/>
<evidence type="ECO:0000256" key="3">
    <source>
        <dbReference type="ARBA" id="ARBA00022679"/>
    </source>
</evidence>
<dbReference type="SMART" id="SM00220">
    <property type="entry name" value="S_TKc"/>
    <property type="match status" value="1"/>
</dbReference>
<dbReference type="PANTHER" id="PTHR43289">
    <property type="entry name" value="MITOGEN-ACTIVATED PROTEIN KINASE KINASE KINASE 20-RELATED"/>
    <property type="match status" value="1"/>
</dbReference>
<keyword evidence="4 7" id="KW-0547">Nucleotide-binding</keyword>
<dbReference type="EMBL" id="CP040077">
    <property type="protein sequence ID" value="QCP49820.1"/>
    <property type="molecule type" value="Genomic_DNA"/>
</dbReference>
<accession>A0A4V1EHC8</accession>
<dbReference type="GO" id="GO:0005524">
    <property type="term" value="F:ATP binding"/>
    <property type="evidence" value="ECO:0007669"/>
    <property type="project" value="UniProtKB-UniRule"/>
</dbReference>
<keyword evidence="8" id="KW-0472">Membrane</keyword>
<evidence type="ECO:0000256" key="1">
    <source>
        <dbReference type="ARBA" id="ARBA00012513"/>
    </source>
</evidence>
<name>A0A4V1EHC8_9BURK</name>
<feature type="transmembrane region" description="Helical" evidence="8">
    <location>
        <begin position="291"/>
        <end position="313"/>
    </location>
</feature>
<dbReference type="InterPro" id="IPR000719">
    <property type="entry name" value="Prot_kinase_dom"/>
</dbReference>
<dbReference type="GO" id="GO:0004674">
    <property type="term" value="F:protein serine/threonine kinase activity"/>
    <property type="evidence" value="ECO:0007669"/>
    <property type="project" value="UniProtKB-KW"/>
</dbReference>
<organism evidence="10 11">
    <name type="scientific">Trinickia violacea</name>
    <dbReference type="NCBI Taxonomy" id="2571746"/>
    <lineage>
        <taxon>Bacteria</taxon>
        <taxon>Pseudomonadati</taxon>
        <taxon>Pseudomonadota</taxon>
        <taxon>Betaproteobacteria</taxon>
        <taxon>Burkholderiales</taxon>
        <taxon>Burkholderiaceae</taxon>
        <taxon>Trinickia</taxon>
    </lineage>
</organism>
<evidence type="ECO:0000313" key="10">
    <source>
        <dbReference type="EMBL" id="QCP49820.1"/>
    </source>
</evidence>
<feature type="domain" description="Protein kinase" evidence="9">
    <location>
        <begin position="12"/>
        <end position="277"/>
    </location>
</feature>
<dbReference type="InterPro" id="IPR011009">
    <property type="entry name" value="Kinase-like_dom_sf"/>
</dbReference>
<evidence type="ECO:0000256" key="8">
    <source>
        <dbReference type="SAM" id="Phobius"/>
    </source>
</evidence>